<protein>
    <submittedName>
        <fullName evidence="3">Uncharacterized protein</fullName>
    </submittedName>
</protein>
<evidence type="ECO:0000313" key="3">
    <source>
        <dbReference type="WBParaSite" id="MhA1_Contig817.frz3.gene4"/>
    </source>
</evidence>
<name>A0A1I8BZ77_MELHA</name>
<feature type="compositionally biased region" description="Polar residues" evidence="1">
    <location>
        <begin position="246"/>
        <end position="264"/>
    </location>
</feature>
<proteinExistence type="predicted"/>
<feature type="region of interest" description="Disordered" evidence="1">
    <location>
        <begin position="246"/>
        <end position="270"/>
    </location>
</feature>
<evidence type="ECO:0000313" key="2">
    <source>
        <dbReference type="Proteomes" id="UP000095281"/>
    </source>
</evidence>
<dbReference type="Proteomes" id="UP000095281">
    <property type="component" value="Unplaced"/>
</dbReference>
<accession>A0A1I8BZ77</accession>
<sequence>MNSSLVGERQMPLIAQRRKWTRNLSLLCKEEGEELQVFLSREYKGEEEKEKFINKKDEENKDKTKSVKKGGSLRGKFYKNEEKLLKESLLEENNNIREGKYWNSLGDFKSEKINDGDDDSIEQIQIKESSPRAQEIIRQCNEEHCQTSQRLLNEESKTINLDQRKIGSKRGGGMFLAVARILGIGWRRRNGRERDEKYWNYNEEPTLLDSDWHRPGEVIKFRSKHKGAELRPRLSDLSGLRSNSVFTPINTSAGNSRHPSNQWSGLMRKK</sequence>
<keyword evidence="2" id="KW-1185">Reference proteome</keyword>
<dbReference type="AlphaFoldDB" id="A0A1I8BZ77"/>
<dbReference type="WBParaSite" id="MhA1_Contig817.frz3.gene4">
    <property type="protein sequence ID" value="MhA1_Contig817.frz3.gene4"/>
    <property type="gene ID" value="MhA1_Contig817.frz3.gene4"/>
</dbReference>
<organism evidence="2 3">
    <name type="scientific">Meloidogyne hapla</name>
    <name type="common">Root-knot nematode worm</name>
    <dbReference type="NCBI Taxonomy" id="6305"/>
    <lineage>
        <taxon>Eukaryota</taxon>
        <taxon>Metazoa</taxon>
        <taxon>Ecdysozoa</taxon>
        <taxon>Nematoda</taxon>
        <taxon>Chromadorea</taxon>
        <taxon>Rhabditida</taxon>
        <taxon>Tylenchina</taxon>
        <taxon>Tylenchomorpha</taxon>
        <taxon>Tylenchoidea</taxon>
        <taxon>Meloidogynidae</taxon>
        <taxon>Meloidogyninae</taxon>
        <taxon>Meloidogyne</taxon>
    </lineage>
</organism>
<reference evidence="3" key="1">
    <citation type="submission" date="2016-11" db="UniProtKB">
        <authorList>
            <consortium name="WormBaseParasite"/>
        </authorList>
    </citation>
    <scope>IDENTIFICATION</scope>
</reference>
<evidence type="ECO:0000256" key="1">
    <source>
        <dbReference type="SAM" id="MobiDB-lite"/>
    </source>
</evidence>